<sequence>MVKVGLALGGGAGLGWAHIGIIRRFEDAGIPIDYIAGTSIGSIVGAAYAAGKLDDLEQLARSFTFKEMLLWSEIGFKSSSVIGGSKIEAQFRSYFADSKIEDLQKPFAAIAADLYTGDEVVFDKGDVVTALQASSAVPGLLPAIKHGEKLLVDGGVVNPVPVDATRRLGADYVIAVDLQGDFQARVERMHLQNGSKKRPSAVKVARAGLFLALSSLGKARMKLDLADHIITPAIGHIEIADFTKANQLIELGKKAADTALPVIEKHLSVKVLAE</sequence>
<comment type="caution">
    <text evidence="6">The sequence shown here is derived from an EMBL/GenBank/DDBJ whole genome shotgun (WGS) entry which is preliminary data.</text>
</comment>
<gene>
    <name evidence="6" type="primary">rssA</name>
    <name evidence="6" type="ORF">GCM10017044_22930</name>
</gene>
<name>A0A919AX42_9PROT</name>
<dbReference type="Gene3D" id="3.40.1090.10">
    <property type="entry name" value="Cytosolic phospholipase A2 catalytic domain"/>
    <property type="match status" value="2"/>
</dbReference>
<dbReference type="GO" id="GO:0016042">
    <property type="term" value="P:lipid catabolic process"/>
    <property type="evidence" value="ECO:0007669"/>
    <property type="project" value="UniProtKB-UniRule"/>
</dbReference>
<evidence type="ECO:0000259" key="5">
    <source>
        <dbReference type="PROSITE" id="PS51635"/>
    </source>
</evidence>
<proteinExistence type="predicted"/>
<accession>A0A919AX42</accession>
<dbReference type="InterPro" id="IPR050301">
    <property type="entry name" value="NTE"/>
</dbReference>
<evidence type="ECO:0000256" key="4">
    <source>
        <dbReference type="PROSITE-ProRule" id="PRU01161"/>
    </source>
</evidence>
<evidence type="ECO:0000256" key="3">
    <source>
        <dbReference type="ARBA" id="ARBA00023098"/>
    </source>
</evidence>
<dbReference type="Proteomes" id="UP000630923">
    <property type="component" value="Unassembled WGS sequence"/>
</dbReference>
<dbReference type="SUPFAM" id="SSF52151">
    <property type="entry name" value="FabD/lysophospholipase-like"/>
    <property type="match status" value="1"/>
</dbReference>
<feature type="short sequence motif" description="GXSXG" evidence="4">
    <location>
        <begin position="37"/>
        <end position="41"/>
    </location>
</feature>
<dbReference type="GO" id="GO:0016787">
    <property type="term" value="F:hydrolase activity"/>
    <property type="evidence" value="ECO:0007669"/>
    <property type="project" value="UniProtKB-UniRule"/>
</dbReference>
<keyword evidence="1 4" id="KW-0378">Hydrolase</keyword>
<dbReference type="PANTHER" id="PTHR14226:SF76">
    <property type="entry name" value="NTE FAMILY PROTEIN RSSA"/>
    <property type="match status" value="1"/>
</dbReference>
<dbReference type="PROSITE" id="PS51635">
    <property type="entry name" value="PNPLA"/>
    <property type="match status" value="1"/>
</dbReference>
<dbReference type="PANTHER" id="PTHR14226">
    <property type="entry name" value="NEUROPATHY TARGET ESTERASE/SWISS CHEESE D.MELANOGASTER"/>
    <property type="match status" value="1"/>
</dbReference>
<evidence type="ECO:0000256" key="1">
    <source>
        <dbReference type="ARBA" id="ARBA00022801"/>
    </source>
</evidence>
<dbReference type="Pfam" id="PF01734">
    <property type="entry name" value="Patatin"/>
    <property type="match status" value="1"/>
</dbReference>
<feature type="active site" description="Proton acceptor" evidence="4">
    <location>
        <position position="153"/>
    </location>
</feature>
<feature type="domain" description="PNPLA" evidence="5">
    <location>
        <begin position="6"/>
        <end position="166"/>
    </location>
</feature>
<keyword evidence="2 4" id="KW-0442">Lipid degradation</keyword>
<comment type="caution">
    <text evidence="4">Lacks conserved residue(s) required for the propagation of feature annotation.</text>
</comment>
<reference evidence="6" key="2">
    <citation type="submission" date="2020-09" db="EMBL/GenBank/DDBJ databases">
        <authorList>
            <person name="Sun Q."/>
            <person name="Kim S."/>
        </authorList>
    </citation>
    <scope>NUCLEOTIDE SEQUENCE</scope>
    <source>
        <strain evidence="6">KCTC 42590</strain>
    </source>
</reference>
<feature type="active site" description="Nucleophile" evidence="4">
    <location>
        <position position="39"/>
    </location>
</feature>
<evidence type="ECO:0000313" key="7">
    <source>
        <dbReference type="Proteomes" id="UP000630923"/>
    </source>
</evidence>
<dbReference type="InterPro" id="IPR016035">
    <property type="entry name" value="Acyl_Trfase/lysoPLipase"/>
</dbReference>
<organism evidence="6 7">
    <name type="scientific">Kordiimonas sediminis</name>
    <dbReference type="NCBI Taxonomy" id="1735581"/>
    <lineage>
        <taxon>Bacteria</taxon>
        <taxon>Pseudomonadati</taxon>
        <taxon>Pseudomonadota</taxon>
        <taxon>Alphaproteobacteria</taxon>
        <taxon>Kordiimonadales</taxon>
        <taxon>Kordiimonadaceae</taxon>
        <taxon>Kordiimonas</taxon>
    </lineage>
</organism>
<protein>
    <submittedName>
        <fullName evidence="6">Patatin family protein</fullName>
    </submittedName>
</protein>
<evidence type="ECO:0000256" key="2">
    <source>
        <dbReference type="ARBA" id="ARBA00022963"/>
    </source>
</evidence>
<dbReference type="InterPro" id="IPR002641">
    <property type="entry name" value="PNPLA_dom"/>
</dbReference>
<keyword evidence="3 4" id="KW-0443">Lipid metabolism</keyword>
<evidence type="ECO:0000313" key="6">
    <source>
        <dbReference type="EMBL" id="GHF27295.1"/>
    </source>
</evidence>
<dbReference type="EMBL" id="BNCI01000002">
    <property type="protein sequence ID" value="GHF27295.1"/>
    <property type="molecule type" value="Genomic_DNA"/>
</dbReference>
<dbReference type="AlphaFoldDB" id="A0A919AX42"/>
<dbReference type="RefSeq" id="WP_191253083.1">
    <property type="nucleotide sequence ID" value="NZ_BNCI01000002.1"/>
</dbReference>
<keyword evidence="7" id="KW-1185">Reference proteome</keyword>
<feature type="short sequence motif" description="DGA/G" evidence="4">
    <location>
        <begin position="153"/>
        <end position="155"/>
    </location>
</feature>
<reference evidence="6" key="1">
    <citation type="journal article" date="2014" name="Int. J. Syst. Evol. Microbiol.">
        <title>Complete genome sequence of Corynebacterium casei LMG S-19264T (=DSM 44701T), isolated from a smear-ripened cheese.</title>
        <authorList>
            <consortium name="US DOE Joint Genome Institute (JGI-PGF)"/>
            <person name="Walter F."/>
            <person name="Albersmeier A."/>
            <person name="Kalinowski J."/>
            <person name="Ruckert C."/>
        </authorList>
    </citation>
    <scope>NUCLEOTIDE SEQUENCE</scope>
    <source>
        <strain evidence="6">KCTC 42590</strain>
    </source>
</reference>